<feature type="transmembrane region" description="Helical" evidence="3">
    <location>
        <begin position="208"/>
        <end position="232"/>
    </location>
</feature>
<name>A0A9P4Q8A6_9PEZI</name>
<dbReference type="GO" id="GO:0022857">
    <property type="term" value="F:transmembrane transporter activity"/>
    <property type="evidence" value="ECO:0007669"/>
    <property type="project" value="InterPro"/>
</dbReference>
<feature type="transmembrane region" description="Helical" evidence="3">
    <location>
        <begin position="85"/>
        <end position="107"/>
    </location>
</feature>
<comment type="caution">
    <text evidence="4">The sequence shown here is derived from an EMBL/GenBank/DDBJ whole genome shotgun (WGS) entry which is preliminary data.</text>
</comment>
<accession>A0A9P4Q8A6</accession>
<comment type="subcellular location">
    <subcellularLocation>
        <location evidence="1">Membrane</location>
        <topology evidence="1">Multi-pass membrane protein</topology>
    </subcellularLocation>
</comment>
<feature type="transmembrane region" description="Helical" evidence="3">
    <location>
        <begin position="138"/>
        <end position="160"/>
    </location>
</feature>
<feature type="transmembrane region" description="Helical" evidence="3">
    <location>
        <begin position="44"/>
        <end position="65"/>
    </location>
</feature>
<dbReference type="EMBL" id="MU003804">
    <property type="protein sequence ID" value="KAF2720034.1"/>
    <property type="molecule type" value="Genomic_DNA"/>
</dbReference>
<proteinExistence type="inferred from homology"/>
<dbReference type="Pfam" id="PF07690">
    <property type="entry name" value="MFS_1"/>
    <property type="match status" value="1"/>
</dbReference>
<dbReference type="SUPFAM" id="SSF103473">
    <property type="entry name" value="MFS general substrate transporter"/>
    <property type="match status" value="1"/>
</dbReference>
<keyword evidence="3" id="KW-0812">Transmembrane</keyword>
<evidence type="ECO:0000256" key="1">
    <source>
        <dbReference type="ARBA" id="ARBA00004141"/>
    </source>
</evidence>
<dbReference type="OrthoDB" id="6509908at2759"/>
<dbReference type="Gene3D" id="1.20.1250.20">
    <property type="entry name" value="MFS general substrate transporter like domains"/>
    <property type="match status" value="2"/>
</dbReference>
<evidence type="ECO:0000313" key="4">
    <source>
        <dbReference type="EMBL" id="KAF2720034.1"/>
    </source>
</evidence>
<feature type="transmembrane region" description="Helical" evidence="3">
    <location>
        <begin position="253"/>
        <end position="273"/>
    </location>
</feature>
<dbReference type="PANTHER" id="PTHR11360:SF252">
    <property type="entry name" value="MAJOR FACILITATOR SUPERFAMILY (MFS) PROFILE DOMAIN-CONTAINING PROTEIN-RELATED"/>
    <property type="match status" value="1"/>
</dbReference>
<organism evidence="4 5">
    <name type="scientific">Polychaeton citri CBS 116435</name>
    <dbReference type="NCBI Taxonomy" id="1314669"/>
    <lineage>
        <taxon>Eukaryota</taxon>
        <taxon>Fungi</taxon>
        <taxon>Dikarya</taxon>
        <taxon>Ascomycota</taxon>
        <taxon>Pezizomycotina</taxon>
        <taxon>Dothideomycetes</taxon>
        <taxon>Dothideomycetidae</taxon>
        <taxon>Capnodiales</taxon>
        <taxon>Capnodiaceae</taxon>
        <taxon>Polychaeton</taxon>
    </lineage>
</organism>
<feature type="transmembrane region" description="Helical" evidence="3">
    <location>
        <begin position="340"/>
        <end position="360"/>
    </location>
</feature>
<feature type="transmembrane region" description="Helical" evidence="3">
    <location>
        <begin position="288"/>
        <end position="307"/>
    </location>
</feature>
<dbReference type="InterPro" id="IPR011701">
    <property type="entry name" value="MFS"/>
</dbReference>
<sequence>MSTASTSSKKSHTEKLYNTTTTTTTLVTLPPPSPPEAEDGGTRAWLQVVGSFLVFGNLWGFTFAFGSFQSYYSLIYLPASSASDISWIGTVSTFLLIMGGIVSGPLFDLGYFRSMLLVGAVMETLGVFLTSLCGKVYWQLFLTQGVLMGLGNALLYLPGLALVGRNFRKNRAVAMGIISCGAPTGGVIYTLIFEQLIERQGFANTVRIMGYVMLGSYIVSFPLLLWGVRNLGDIGSGTTRRLIDPSAFRNVPWWVYSFSNFFLFTGYMVPFFYMPTYGETIIHISRSFALYVTMIAQASSIVGRLCASLSASHIGVMIPWIICGLASGVLSLAWSGCKSVGGFVTFAALYGAFSGALIPLSPSVFPIVCPDPRVLGTRLGMAQAIGSVASLIGSPIAGAISETGGGEGRNYLGLQLFAGLVMVLGAGNLVFLWVLLIRRSENGKLI</sequence>
<keyword evidence="3" id="KW-0472">Membrane</keyword>
<protein>
    <submittedName>
        <fullName evidence="4">MFS general substrate transporter</fullName>
    </submittedName>
</protein>
<feature type="transmembrane region" description="Helical" evidence="3">
    <location>
        <begin position="381"/>
        <end position="400"/>
    </location>
</feature>
<keyword evidence="3" id="KW-1133">Transmembrane helix</keyword>
<gene>
    <name evidence="4" type="ORF">K431DRAFT_227482</name>
</gene>
<feature type="transmembrane region" description="Helical" evidence="3">
    <location>
        <begin position="172"/>
        <end position="193"/>
    </location>
</feature>
<dbReference type="InterPro" id="IPR036259">
    <property type="entry name" value="MFS_trans_sf"/>
</dbReference>
<dbReference type="InterPro" id="IPR050327">
    <property type="entry name" value="Proton-linked_MCT"/>
</dbReference>
<feature type="transmembrane region" description="Helical" evidence="3">
    <location>
        <begin position="412"/>
        <end position="436"/>
    </location>
</feature>
<dbReference type="GO" id="GO:0016020">
    <property type="term" value="C:membrane"/>
    <property type="evidence" value="ECO:0007669"/>
    <property type="project" value="UniProtKB-SubCell"/>
</dbReference>
<evidence type="ECO:0000256" key="2">
    <source>
        <dbReference type="ARBA" id="ARBA00006727"/>
    </source>
</evidence>
<reference evidence="4" key="1">
    <citation type="journal article" date="2020" name="Stud. Mycol.">
        <title>101 Dothideomycetes genomes: a test case for predicting lifestyles and emergence of pathogens.</title>
        <authorList>
            <person name="Haridas S."/>
            <person name="Albert R."/>
            <person name="Binder M."/>
            <person name="Bloem J."/>
            <person name="Labutti K."/>
            <person name="Salamov A."/>
            <person name="Andreopoulos B."/>
            <person name="Baker S."/>
            <person name="Barry K."/>
            <person name="Bills G."/>
            <person name="Bluhm B."/>
            <person name="Cannon C."/>
            <person name="Castanera R."/>
            <person name="Culley D."/>
            <person name="Daum C."/>
            <person name="Ezra D."/>
            <person name="Gonzalez J."/>
            <person name="Henrissat B."/>
            <person name="Kuo A."/>
            <person name="Liang C."/>
            <person name="Lipzen A."/>
            <person name="Lutzoni F."/>
            <person name="Magnuson J."/>
            <person name="Mondo S."/>
            <person name="Nolan M."/>
            <person name="Ohm R."/>
            <person name="Pangilinan J."/>
            <person name="Park H.-J."/>
            <person name="Ramirez L."/>
            <person name="Alfaro M."/>
            <person name="Sun H."/>
            <person name="Tritt A."/>
            <person name="Yoshinaga Y."/>
            <person name="Zwiers L.-H."/>
            <person name="Turgeon B."/>
            <person name="Goodwin S."/>
            <person name="Spatafora J."/>
            <person name="Crous P."/>
            <person name="Grigoriev I."/>
        </authorList>
    </citation>
    <scope>NUCLEOTIDE SEQUENCE</scope>
    <source>
        <strain evidence="4">CBS 116435</strain>
    </source>
</reference>
<evidence type="ECO:0000256" key="3">
    <source>
        <dbReference type="SAM" id="Phobius"/>
    </source>
</evidence>
<dbReference type="AlphaFoldDB" id="A0A9P4Q8A6"/>
<dbReference type="PANTHER" id="PTHR11360">
    <property type="entry name" value="MONOCARBOXYLATE TRANSPORTER"/>
    <property type="match status" value="1"/>
</dbReference>
<feature type="transmembrane region" description="Helical" evidence="3">
    <location>
        <begin position="114"/>
        <end position="132"/>
    </location>
</feature>
<feature type="transmembrane region" description="Helical" evidence="3">
    <location>
        <begin position="314"/>
        <end position="334"/>
    </location>
</feature>
<dbReference type="Proteomes" id="UP000799441">
    <property type="component" value="Unassembled WGS sequence"/>
</dbReference>
<keyword evidence="5" id="KW-1185">Reference proteome</keyword>
<comment type="similarity">
    <text evidence="2">Belongs to the major facilitator superfamily. Monocarboxylate porter (TC 2.A.1.13) family.</text>
</comment>
<evidence type="ECO:0000313" key="5">
    <source>
        <dbReference type="Proteomes" id="UP000799441"/>
    </source>
</evidence>